<proteinExistence type="predicted"/>
<dbReference type="SUPFAM" id="SSF50346">
    <property type="entry name" value="PRC-barrel domain"/>
    <property type="match status" value="1"/>
</dbReference>
<name>A0A1H2CFQ1_9ACTN</name>
<organism evidence="3 4">
    <name type="scientific">Actinoplanes derwentensis</name>
    <dbReference type="NCBI Taxonomy" id="113562"/>
    <lineage>
        <taxon>Bacteria</taxon>
        <taxon>Bacillati</taxon>
        <taxon>Actinomycetota</taxon>
        <taxon>Actinomycetes</taxon>
        <taxon>Micromonosporales</taxon>
        <taxon>Micromonosporaceae</taxon>
        <taxon>Actinoplanes</taxon>
    </lineage>
</organism>
<dbReference type="AlphaFoldDB" id="A0A1H2CFQ1"/>
<dbReference type="OrthoDB" id="3376105at2"/>
<evidence type="ECO:0000313" key="4">
    <source>
        <dbReference type="Proteomes" id="UP000198688"/>
    </source>
</evidence>
<dbReference type="InterPro" id="IPR011033">
    <property type="entry name" value="PRC_barrel-like_sf"/>
</dbReference>
<gene>
    <name evidence="3" type="ORF">SAMN04489716_5694</name>
</gene>
<dbReference type="Proteomes" id="UP000198688">
    <property type="component" value="Chromosome I"/>
</dbReference>
<evidence type="ECO:0000256" key="1">
    <source>
        <dbReference type="SAM" id="MobiDB-lite"/>
    </source>
</evidence>
<dbReference type="Pfam" id="PF05239">
    <property type="entry name" value="PRC"/>
    <property type="match status" value="1"/>
</dbReference>
<feature type="domain" description="PRC-barrel" evidence="2">
    <location>
        <begin position="22"/>
        <end position="59"/>
    </location>
</feature>
<dbReference type="RefSeq" id="WP_092547679.1">
    <property type="nucleotide sequence ID" value="NZ_BOMJ01000028.1"/>
</dbReference>
<feature type="region of interest" description="Disordered" evidence="1">
    <location>
        <begin position="81"/>
        <end position="101"/>
    </location>
</feature>
<accession>A0A1H2CFQ1</accession>
<dbReference type="EMBL" id="LT629758">
    <property type="protein sequence ID" value="SDT68916.1"/>
    <property type="molecule type" value="Genomic_DNA"/>
</dbReference>
<evidence type="ECO:0000313" key="3">
    <source>
        <dbReference type="EMBL" id="SDT68916.1"/>
    </source>
</evidence>
<keyword evidence="4" id="KW-1185">Reference proteome</keyword>
<evidence type="ECO:0000259" key="2">
    <source>
        <dbReference type="Pfam" id="PF05239"/>
    </source>
</evidence>
<dbReference type="InterPro" id="IPR027275">
    <property type="entry name" value="PRC-brl_dom"/>
</dbReference>
<sequence length="114" mass="12066">MTQNTAPKDLGTPISYLVLANGTAVYDRSGATVGTVDHVLADDHANLFHGLVIKTGDGPRFAGADQVDGLFERGAIVAEPADRLATPSEDPPADQAESRATGLKRAWDWLVQPK</sequence>
<protein>
    <submittedName>
        <fullName evidence="3">PRC-barrel domain-containing protein</fullName>
    </submittedName>
</protein>
<reference evidence="3 4" key="1">
    <citation type="submission" date="2016-10" db="EMBL/GenBank/DDBJ databases">
        <authorList>
            <person name="de Groot N.N."/>
        </authorList>
    </citation>
    <scope>NUCLEOTIDE SEQUENCE [LARGE SCALE GENOMIC DNA]</scope>
    <source>
        <strain evidence="3 4">DSM 43941</strain>
    </source>
</reference>